<name>A0AA88TEG7_9TELE</name>
<keyword evidence="3" id="KW-1185">Reference proteome</keyword>
<gene>
    <name evidence="2" type="ORF">Q8A67_018169</name>
</gene>
<evidence type="ECO:0000313" key="3">
    <source>
        <dbReference type="Proteomes" id="UP001187343"/>
    </source>
</evidence>
<dbReference type="EMBL" id="JAUYZG010000018">
    <property type="protein sequence ID" value="KAK2880901.1"/>
    <property type="molecule type" value="Genomic_DNA"/>
</dbReference>
<dbReference type="AlphaFoldDB" id="A0AA88TEG7"/>
<reference evidence="2" key="1">
    <citation type="submission" date="2023-08" db="EMBL/GenBank/DDBJ databases">
        <title>Chromosome-level Genome Assembly of mud carp (Cirrhinus molitorella).</title>
        <authorList>
            <person name="Liu H."/>
        </authorList>
    </citation>
    <scope>NUCLEOTIDE SEQUENCE</scope>
    <source>
        <strain evidence="2">Prfri</strain>
        <tissue evidence="2">Muscle</tissue>
    </source>
</reference>
<protein>
    <submittedName>
        <fullName evidence="2">Uncharacterized protein</fullName>
    </submittedName>
</protein>
<evidence type="ECO:0000256" key="1">
    <source>
        <dbReference type="SAM" id="MobiDB-lite"/>
    </source>
</evidence>
<accession>A0AA88TEG7</accession>
<organism evidence="2 3">
    <name type="scientific">Cirrhinus molitorella</name>
    <name type="common">mud carp</name>
    <dbReference type="NCBI Taxonomy" id="172907"/>
    <lineage>
        <taxon>Eukaryota</taxon>
        <taxon>Metazoa</taxon>
        <taxon>Chordata</taxon>
        <taxon>Craniata</taxon>
        <taxon>Vertebrata</taxon>
        <taxon>Euteleostomi</taxon>
        <taxon>Actinopterygii</taxon>
        <taxon>Neopterygii</taxon>
        <taxon>Teleostei</taxon>
        <taxon>Ostariophysi</taxon>
        <taxon>Cypriniformes</taxon>
        <taxon>Cyprinidae</taxon>
        <taxon>Labeoninae</taxon>
        <taxon>Labeonini</taxon>
        <taxon>Cirrhinus</taxon>
    </lineage>
</organism>
<dbReference type="Proteomes" id="UP001187343">
    <property type="component" value="Unassembled WGS sequence"/>
</dbReference>
<evidence type="ECO:0000313" key="2">
    <source>
        <dbReference type="EMBL" id="KAK2880901.1"/>
    </source>
</evidence>
<sequence>MKLWPTHPERSRVNGGQPVRPAGGTHPVTGTGAELRLSVIILSRYDGERTGTKEAEAPLTVINESGKNVQLHSELTHSCNLRRTFQVGKQVSVADSRSANPGKALSFAH</sequence>
<proteinExistence type="predicted"/>
<feature type="region of interest" description="Disordered" evidence="1">
    <location>
        <begin position="1"/>
        <end position="30"/>
    </location>
</feature>
<comment type="caution">
    <text evidence="2">The sequence shown here is derived from an EMBL/GenBank/DDBJ whole genome shotgun (WGS) entry which is preliminary data.</text>
</comment>